<dbReference type="Proteomes" id="UP000663942">
    <property type="component" value="Chromosome"/>
</dbReference>
<evidence type="ECO:0000256" key="1">
    <source>
        <dbReference type="SAM" id="Phobius"/>
    </source>
</evidence>
<reference evidence="2 3" key="1">
    <citation type="submission" date="2020-09" db="EMBL/GenBank/DDBJ databases">
        <title>Brevundimonas sp. LVF1 isolated from an oligotrophic pond in Goettingen, Germany.</title>
        <authorList>
            <person name="Friedrich I."/>
            <person name="Klassen A."/>
            <person name="Neubauer H."/>
            <person name="Schneider D."/>
            <person name="Hertel R."/>
            <person name="Daniel R."/>
        </authorList>
    </citation>
    <scope>NUCLEOTIDE SEQUENCE [LARGE SCALE GENOMIC DNA]</scope>
    <source>
        <strain evidence="2 3">LVF1</strain>
    </source>
</reference>
<keyword evidence="1" id="KW-0472">Membrane</keyword>
<evidence type="ECO:0000313" key="2">
    <source>
        <dbReference type="EMBL" id="QTC89439.1"/>
    </source>
</evidence>
<organism evidence="2 3">
    <name type="scientific">Brevundimonas pondensis</name>
    <dbReference type="NCBI Taxonomy" id="2774189"/>
    <lineage>
        <taxon>Bacteria</taxon>
        <taxon>Pseudomonadati</taxon>
        <taxon>Pseudomonadota</taxon>
        <taxon>Alphaproteobacteria</taxon>
        <taxon>Caulobacterales</taxon>
        <taxon>Caulobacteraceae</taxon>
        <taxon>Brevundimonas</taxon>
    </lineage>
</organism>
<feature type="transmembrane region" description="Helical" evidence="1">
    <location>
        <begin position="20"/>
        <end position="38"/>
    </location>
</feature>
<gene>
    <name evidence="2" type="ORF">IFE19_03560</name>
</gene>
<protein>
    <recommendedName>
        <fullName evidence="4">DUF4233 domain-containing protein</fullName>
    </recommendedName>
</protein>
<evidence type="ECO:0000313" key="3">
    <source>
        <dbReference type="Proteomes" id="UP000663942"/>
    </source>
</evidence>
<accession>A0ABX7SNZ9</accession>
<evidence type="ECO:0008006" key="4">
    <source>
        <dbReference type="Google" id="ProtNLM"/>
    </source>
</evidence>
<feature type="transmembrane region" description="Helical" evidence="1">
    <location>
        <begin position="45"/>
        <end position="65"/>
    </location>
</feature>
<keyword evidence="1" id="KW-0812">Transmembrane</keyword>
<dbReference type="EMBL" id="CP062006">
    <property type="protein sequence ID" value="QTC89439.1"/>
    <property type="molecule type" value="Genomic_DNA"/>
</dbReference>
<sequence>MTLTQIGSFALTEVTWNGMRAGLLSMDLLCFLFLWGLAERGGRWWLVLAAGFQLIGLLGHFAPFLAQERLAWALVTLLWGVWTLVSITVFFGVWEVMADRRFAREGRDGARMDHGGGARAAASME</sequence>
<name>A0ABX7SNZ9_9CAUL</name>
<proteinExistence type="predicted"/>
<keyword evidence="1" id="KW-1133">Transmembrane helix</keyword>
<feature type="transmembrane region" description="Helical" evidence="1">
    <location>
        <begin position="71"/>
        <end position="94"/>
    </location>
</feature>
<keyword evidence="3" id="KW-1185">Reference proteome</keyword>